<accession>A0A158RCW8</accession>
<evidence type="ECO:0000256" key="5">
    <source>
        <dbReference type="ARBA" id="ARBA00022927"/>
    </source>
</evidence>
<evidence type="ECO:0000256" key="2">
    <source>
        <dbReference type="ARBA" id="ARBA00006190"/>
    </source>
</evidence>
<name>A0A158RCW8_THECL</name>
<dbReference type="Pfam" id="PF03357">
    <property type="entry name" value="Snf7"/>
    <property type="match status" value="1"/>
</dbReference>
<comment type="similarity">
    <text evidence="2">Belongs to the SNF7 family.</text>
</comment>
<evidence type="ECO:0000313" key="8">
    <source>
        <dbReference type="Proteomes" id="UP000276776"/>
    </source>
</evidence>
<dbReference type="PANTHER" id="PTHR22761">
    <property type="entry name" value="CHARGED MULTIVESICULAR BODY PROTEIN"/>
    <property type="match status" value="1"/>
</dbReference>
<organism evidence="9">
    <name type="scientific">Thelazia callipaeda</name>
    <name type="common">Oriental eyeworm</name>
    <name type="synonym">Parasitic nematode</name>
    <dbReference type="NCBI Taxonomy" id="103827"/>
    <lineage>
        <taxon>Eukaryota</taxon>
        <taxon>Metazoa</taxon>
        <taxon>Ecdysozoa</taxon>
        <taxon>Nematoda</taxon>
        <taxon>Chromadorea</taxon>
        <taxon>Rhabditida</taxon>
        <taxon>Spirurina</taxon>
        <taxon>Spiruromorpha</taxon>
        <taxon>Thelazioidea</taxon>
        <taxon>Thelaziidae</taxon>
        <taxon>Thelazia</taxon>
    </lineage>
</organism>
<sequence>MGNLFGKRPRQLSLPPISQQDQAILSGKLSLQKLKNQRDKMKQYMRRNEKQMERDKELAKRLIRANKKDEFCHDLERSAVLFYSRALLVLKKKKYQESVIVQTLHQLDKVERMVNDLEFAIIEQKVVEQLRIGNEALKQMNQVQFKISVNSINTLEISEKEKFVFQEISNMLSGKLDRNNLEEVENELSKLIEENVLDLPEVPSEPVLSETFDGLSKFKALILKIFQELNKRQLSYS</sequence>
<dbReference type="STRING" id="103827.A0A158RCW8"/>
<proteinExistence type="inferred from homology"/>
<protein>
    <submittedName>
        <fullName evidence="9">Charged multivesicular body protein 6</fullName>
    </submittedName>
</protein>
<comment type="subcellular location">
    <subcellularLocation>
        <location evidence="1">Endosome membrane</location>
    </subcellularLocation>
</comment>
<dbReference type="OMA" id="EFMQIEI"/>
<keyword evidence="8" id="KW-1185">Reference proteome</keyword>
<evidence type="ECO:0000256" key="4">
    <source>
        <dbReference type="ARBA" id="ARBA00022753"/>
    </source>
</evidence>
<reference evidence="9" key="1">
    <citation type="submission" date="2016-04" db="UniProtKB">
        <authorList>
            <consortium name="WormBaseParasite"/>
        </authorList>
    </citation>
    <scope>IDENTIFICATION</scope>
</reference>
<dbReference type="Proteomes" id="UP000276776">
    <property type="component" value="Unassembled WGS sequence"/>
</dbReference>
<dbReference type="GO" id="GO:0015031">
    <property type="term" value="P:protein transport"/>
    <property type="evidence" value="ECO:0007669"/>
    <property type="project" value="UniProtKB-KW"/>
</dbReference>
<keyword evidence="3" id="KW-0813">Transport</keyword>
<dbReference type="EMBL" id="UYYF01004737">
    <property type="protein sequence ID" value="VDN06749.1"/>
    <property type="molecule type" value="Genomic_DNA"/>
</dbReference>
<dbReference type="WBParaSite" id="TCLT_0000914901-mRNA-1">
    <property type="protein sequence ID" value="TCLT_0000914901-mRNA-1"/>
    <property type="gene ID" value="TCLT_0000914901"/>
</dbReference>
<evidence type="ECO:0000256" key="1">
    <source>
        <dbReference type="ARBA" id="ARBA00004608"/>
    </source>
</evidence>
<dbReference type="OrthoDB" id="441172at2759"/>
<gene>
    <name evidence="7" type="ORF">TCLT_LOCUS9138</name>
</gene>
<keyword evidence="6" id="KW-0472">Membrane</keyword>
<keyword evidence="5" id="KW-0653">Protein transport</keyword>
<dbReference type="GO" id="GO:0000815">
    <property type="term" value="C:ESCRT III complex"/>
    <property type="evidence" value="ECO:0007669"/>
    <property type="project" value="TreeGrafter"/>
</dbReference>
<dbReference type="PANTHER" id="PTHR22761:SF5">
    <property type="entry name" value="CHARGED MULTIVESICULAR BODY PROTEIN 6"/>
    <property type="match status" value="1"/>
</dbReference>
<dbReference type="InterPro" id="IPR005024">
    <property type="entry name" value="Snf7_fam"/>
</dbReference>
<dbReference type="GO" id="GO:0032511">
    <property type="term" value="P:late endosome to vacuole transport via multivesicular body sorting pathway"/>
    <property type="evidence" value="ECO:0007669"/>
    <property type="project" value="TreeGrafter"/>
</dbReference>
<evidence type="ECO:0000313" key="7">
    <source>
        <dbReference type="EMBL" id="VDN06749.1"/>
    </source>
</evidence>
<evidence type="ECO:0000256" key="6">
    <source>
        <dbReference type="ARBA" id="ARBA00023136"/>
    </source>
</evidence>
<reference evidence="7 8" key="2">
    <citation type="submission" date="2018-11" db="EMBL/GenBank/DDBJ databases">
        <authorList>
            <consortium name="Pathogen Informatics"/>
        </authorList>
    </citation>
    <scope>NUCLEOTIDE SEQUENCE [LARGE SCALE GENOMIC DNA]</scope>
</reference>
<evidence type="ECO:0000313" key="9">
    <source>
        <dbReference type="WBParaSite" id="TCLT_0000914901-mRNA-1"/>
    </source>
</evidence>
<keyword evidence="4" id="KW-0967">Endosome</keyword>
<dbReference type="GO" id="GO:0006900">
    <property type="term" value="P:vesicle budding from membrane"/>
    <property type="evidence" value="ECO:0007669"/>
    <property type="project" value="TreeGrafter"/>
</dbReference>
<dbReference type="GO" id="GO:0005771">
    <property type="term" value="C:multivesicular body"/>
    <property type="evidence" value="ECO:0007669"/>
    <property type="project" value="TreeGrafter"/>
</dbReference>
<dbReference type="AlphaFoldDB" id="A0A158RCW8"/>
<evidence type="ECO:0000256" key="3">
    <source>
        <dbReference type="ARBA" id="ARBA00022448"/>
    </source>
</evidence>